<evidence type="ECO:0000256" key="3">
    <source>
        <dbReference type="ARBA" id="ARBA00022723"/>
    </source>
</evidence>
<dbReference type="GO" id="GO:0006629">
    <property type="term" value="P:lipid metabolic process"/>
    <property type="evidence" value="ECO:0007669"/>
    <property type="project" value="UniProtKB-ARBA"/>
</dbReference>
<evidence type="ECO:0000256" key="4">
    <source>
        <dbReference type="ARBA" id="ARBA00023002"/>
    </source>
</evidence>
<keyword evidence="3 6" id="KW-0479">Metal-binding</keyword>
<dbReference type="InterPro" id="IPR036396">
    <property type="entry name" value="Cyt_P450_sf"/>
</dbReference>
<dbReference type="Gene3D" id="1.10.630.10">
    <property type="entry name" value="Cytochrome P450"/>
    <property type="match status" value="1"/>
</dbReference>
<dbReference type="GO" id="GO:0005506">
    <property type="term" value="F:iron ion binding"/>
    <property type="evidence" value="ECO:0007669"/>
    <property type="project" value="InterPro"/>
</dbReference>
<keyword evidence="8" id="KW-1185">Reference proteome</keyword>
<comment type="similarity">
    <text evidence="2 6">Belongs to the cytochrome P450 family.</text>
</comment>
<dbReference type="PROSITE" id="PS00086">
    <property type="entry name" value="CYTOCHROME_P450"/>
    <property type="match status" value="1"/>
</dbReference>
<keyword evidence="4 6" id="KW-0560">Oxidoreductase</keyword>
<dbReference type="PANTHER" id="PTHR24296">
    <property type="entry name" value="CYTOCHROME P450"/>
    <property type="match status" value="1"/>
</dbReference>
<keyword evidence="6" id="KW-0349">Heme</keyword>
<dbReference type="EMBL" id="OU503047">
    <property type="protein sequence ID" value="CAI9772833.1"/>
    <property type="molecule type" value="Genomic_DNA"/>
</dbReference>
<keyword evidence="6" id="KW-0503">Monooxygenase</keyword>
<evidence type="ECO:0000313" key="8">
    <source>
        <dbReference type="Proteomes" id="UP000834106"/>
    </source>
</evidence>
<dbReference type="GO" id="GO:0004497">
    <property type="term" value="F:monooxygenase activity"/>
    <property type="evidence" value="ECO:0007669"/>
    <property type="project" value="UniProtKB-KW"/>
</dbReference>
<evidence type="ECO:0000313" key="7">
    <source>
        <dbReference type="EMBL" id="CAI9772833.1"/>
    </source>
</evidence>
<dbReference type="GO" id="GO:0020037">
    <property type="term" value="F:heme binding"/>
    <property type="evidence" value="ECO:0007669"/>
    <property type="project" value="InterPro"/>
</dbReference>
<dbReference type="SUPFAM" id="SSF48264">
    <property type="entry name" value="Cytochrome P450"/>
    <property type="match status" value="1"/>
</dbReference>
<proteinExistence type="inferred from homology"/>
<dbReference type="Pfam" id="PF00067">
    <property type="entry name" value="p450"/>
    <property type="match status" value="1"/>
</dbReference>
<dbReference type="Proteomes" id="UP000834106">
    <property type="component" value="Chromosome 12"/>
</dbReference>
<dbReference type="GO" id="GO:0016705">
    <property type="term" value="F:oxidoreductase activity, acting on paired donors, with incorporation or reduction of molecular oxygen"/>
    <property type="evidence" value="ECO:0007669"/>
    <property type="project" value="InterPro"/>
</dbReference>
<comment type="cofactor">
    <cofactor evidence="1">
        <name>heme</name>
        <dbReference type="ChEBI" id="CHEBI:30413"/>
    </cofactor>
</comment>
<keyword evidence="5 6" id="KW-0408">Iron</keyword>
<dbReference type="InterPro" id="IPR017972">
    <property type="entry name" value="Cyt_P450_CS"/>
</dbReference>
<reference evidence="7" key="1">
    <citation type="submission" date="2023-05" db="EMBL/GenBank/DDBJ databases">
        <authorList>
            <person name="Huff M."/>
        </authorList>
    </citation>
    <scope>NUCLEOTIDE SEQUENCE</scope>
</reference>
<gene>
    <name evidence="7" type="ORF">FPE_LOCUS20263</name>
</gene>
<dbReference type="AlphaFoldDB" id="A0AAD1ZP38"/>
<evidence type="ECO:0000256" key="2">
    <source>
        <dbReference type="ARBA" id="ARBA00010617"/>
    </source>
</evidence>
<evidence type="ECO:0008006" key="9">
    <source>
        <dbReference type="Google" id="ProtNLM"/>
    </source>
</evidence>
<evidence type="ECO:0000256" key="5">
    <source>
        <dbReference type="ARBA" id="ARBA00023004"/>
    </source>
</evidence>
<accession>A0AAD1ZP38</accession>
<evidence type="ECO:0000256" key="1">
    <source>
        <dbReference type="ARBA" id="ARBA00001971"/>
    </source>
</evidence>
<protein>
    <recommendedName>
        <fullName evidence="9">Cytochrome P450</fullName>
    </recommendedName>
</protein>
<sequence length="164" mass="18762">MALEHKSLVRPDILPSGHCIPQNTKIILFFYSTGRMRRIWGKDCLEFKPKRWISKRYGIKHEPSFKFPAFNAGPRTCIGKEISFVQMKIVAATMIYNYHVQLVEDQSVSPSDSIIIQMKHGLKVKSGKSVLISGKGSNRYDLCLKSNSEHKQRRIQCGTAEKYS</sequence>
<dbReference type="InterPro" id="IPR001128">
    <property type="entry name" value="Cyt_P450"/>
</dbReference>
<organism evidence="7 8">
    <name type="scientific">Fraxinus pennsylvanica</name>
    <dbReference type="NCBI Taxonomy" id="56036"/>
    <lineage>
        <taxon>Eukaryota</taxon>
        <taxon>Viridiplantae</taxon>
        <taxon>Streptophyta</taxon>
        <taxon>Embryophyta</taxon>
        <taxon>Tracheophyta</taxon>
        <taxon>Spermatophyta</taxon>
        <taxon>Magnoliopsida</taxon>
        <taxon>eudicotyledons</taxon>
        <taxon>Gunneridae</taxon>
        <taxon>Pentapetalae</taxon>
        <taxon>asterids</taxon>
        <taxon>lamiids</taxon>
        <taxon>Lamiales</taxon>
        <taxon>Oleaceae</taxon>
        <taxon>Oleeae</taxon>
        <taxon>Fraxinus</taxon>
    </lineage>
</organism>
<evidence type="ECO:0000256" key="6">
    <source>
        <dbReference type="RuleBase" id="RU000461"/>
    </source>
</evidence>
<name>A0AAD1ZP38_9LAMI</name>